<sequence length="425" mass="49446">MRYEEDHRLAETEFNNIFSRFYFDDNKPEFPSDPYPTLGELSDHLSYIIQKCLGICEEEKWIYSLLGNYPYYDDFCSGHIHTSLQRMTPESWVEMNKILFNAQPLIALLSANSPIYGGVYRASDVRLAFSSWSRFTEYGDSNGDHWMALAKGENGDTLECRIPSSSPLFQIIGIAGLVRLLLEDEDTQTLPVFNNEEIYERVIMYGSRAIIPIYLPYSVTYSGTKTRKLYIPITELWSSFYSSNKDRFKEILDDVHSSLKKEIFDFYETVAKGYTVSDKILEQWNRTEDKSEYRFFVQKLTKDSYNLVPLVKSLPNPENNILPQLENHISLEEFKEIINNLKLEDLPSTERFIDLMELLVDPLRKDIQNIILSIQRNKEITQSFTSSRIIDKLLMLDVIKEDRNSGNLIPSKNFLPALQLLEDVV</sequence>
<evidence type="ECO:0000313" key="1">
    <source>
        <dbReference type="EMBL" id="QJA48385.1"/>
    </source>
</evidence>
<protein>
    <submittedName>
        <fullName evidence="1">Uncharacterized protein</fullName>
    </submittedName>
</protein>
<dbReference type="EMBL" id="MT144082">
    <property type="protein sequence ID" value="QJA48385.1"/>
    <property type="molecule type" value="Genomic_DNA"/>
</dbReference>
<dbReference type="AlphaFoldDB" id="A0A6H1ZM91"/>
<organism evidence="1">
    <name type="scientific">viral metagenome</name>
    <dbReference type="NCBI Taxonomy" id="1070528"/>
    <lineage>
        <taxon>unclassified sequences</taxon>
        <taxon>metagenomes</taxon>
        <taxon>organismal metagenomes</taxon>
    </lineage>
</organism>
<proteinExistence type="predicted"/>
<name>A0A6H1ZM91_9ZZZZ</name>
<gene>
    <name evidence="1" type="ORF">TM448A00932_0013</name>
    <name evidence="2" type="ORF">TM448B00884_0023</name>
</gene>
<dbReference type="InterPro" id="IPR014746">
    <property type="entry name" value="Gln_synth/guanido_kin_cat_dom"/>
</dbReference>
<evidence type="ECO:0000313" key="2">
    <source>
        <dbReference type="EMBL" id="QJH96972.1"/>
    </source>
</evidence>
<dbReference type="EMBL" id="MT144668">
    <property type="protein sequence ID" value="QJH96972.1"/>
    <property type="molecule type" value="Genomic_DNA"/>
</dbReference>
<accession>A0A6H1ZM91</accession>
<reference evidence="1" key="1">
    <citation type="submission" date="2020-03" db="EMBL/GenBank/DDBJ databases">
        <title>The deep terrestrial virosphere.</title>
        <authorList>
            <person name="Holmfeldt K."/>
            <person name="Nilsson E."/>
            <person name="Simone D."/>
            <person name="Lopez-Fernandez M."/>
            <person name="Wu X."/>
            <person name="de Brujin I."/>
            <person name="Lundin D."/>
            <person name="Andersson A."/>
            <person name="Bertilsson S."/>
            <person name="Dopson M."/>
        </authorList>
    </citation>
    <scope>NUCLEOTIDE SEQUENCE</scope>
    <source>
        <strain evidence="1">TM448A00932</strain>
        <strain evidence="2">TM448B00884</strain>
    </source>
</reference>
<dbReference type="GO" id="GO:0003824">
    <property type="term" value="F:catalytic activity"/>
    <property type="evidence" value="ECO:0007669"/>
    <property type="project" value="InterPro"/>
</dbReference>
<dbReference type="SUPFAM" id="SSF55931">
    <property type="entry name" value="Glutamine synthetase/guanido kinase"/>
    <property type="match status" value="1"/>
</dbReference>
<dbReference type="Gene3D" id="3.30.590.20">
    <property type="match status" value="1"/>
</dbReference>